<dbReference type="InParanoid" id="A0A2T3A7P3"/>
<dbReference type="STRING" id="2025994.A0A2T3A7P3"/>
<evidence type="ECO:0000313" key="1">
    <source>
        <dbReference type="EMBL" id="PSR84381.1"/>
    </source>
</evidence>
<dbReference type="EMBL" id="KZ678444">
    <property type="protein sequence ID" value="PSR84381.1"/>
    <property type="molecule type" value="Genomic_DNA"/>
</dbReference>
<gene>
    <name evidence="1" type="ORF">BD289DRAFT_368652</name>
</gene>
<organism evidence="1 2">
    <name type="scientific">Coniella lustricola</name>
    <dbReference type="NCBI Taxonomy" id="2025994"/>
    <lineage>
        <taxon>Eukaryota</taxon>
        <taxon>Fungi</taxon>
        <taxon>Dikarya</taxon>
        <taxon>Ascomycota</taxon>
        <taxon>Pezizomycotina</taxon>
        <taxon>Sordariomycetes</taxon>
        <taxon>Sordariomycetidae</taxon>
        <taxon>Diaporthales</taxon>
        <taxon>Schizoparmaceae</taxon>
        <taxon>Coniella</taxon>
    </lineage>
</organism>
<protein>
    <submittedName>
        <fullName evidence="1">Uncharacterized protein</fullName>
    </submittedName>
</protein>
<reference evidence="1 2" key="1">
    <citation type="journal article" date="2018" name="Mycol. Prog.">
        <title>Coniella lustricola, a new species from submerged detritus.</title>
        <authorList>
            <person name="Raudabaugh D.B."/>
            <person name="Iturriaga T."/>
            <person name="Carver A."/>
            <person name="Mondo S."/>
            <person name="Pangilinan J."/>
            <person name="Lipzen A."/>
            <person name="He G."/>
            <person name="Amirebrahimi M."/>
            <person name="Grigoriev I.V."/>
            <person name="Miller A.N."/>
        </authorList>
    </citation>
    <scope>NUCLEOTIDE SEQUENCE [LARGE SCALE GENOMIC DNA]</scope>
    <source>
        <strain evidence="1 2">B22-T-1</strain>
    </source>
</reference>
<accession>A0A2T3A7P3</accession>
<proteinExistence type="predicted"/>
<keyword evidence="2" id="KW-1185">Reference proteome</keyword>
<evidence type="ECO:0000313" key="2">
    <source>
        <dbReference type="Proteomes" id="UP000241462"/>
    </source>
</evidence>
<dbReference type="AlphaFoldDB" id="A0A2T3A7P3"/>
<dbReference type="OrthoDB" id="3774077at2759"/>
<dbReference type="Proteomes" id="UP000241462">
    <property type="component" value="Unassembled WGS sequence"/>
</dbReference>
<name>A0A2T3A7P3_9PEZI</name>
<sequence length="122" mass="13906">MLRIEVMGSKIEHIAYHLFETRIEMADGYRYCYLPNGGRIHPFPDFLLEGCRLEPIESFFGRQVANAVFATSMYQIDALTKNTSTSCVSMRVSAAAADNAYIFIFLGHQEGIELRNTFFHLT</sequence>